<dbReference type="Proteomes" id="UP001338125">
    <property type="component" value="Unassembled WGS sequence"/>
</dbReference>
<evidence type="ECO:0000313" key="3">
    <source>
        <dbReference type="EMBL" id="KAK5992081.1"/>
    </source>
</evidence>
<protein>
    <submittedName>
        <fullName evidence="3">Uncharacterized protein</fullName>
    </submittedName>
</protein>
<feature type="transmembrane region" description="Helical" evidence="1">
    <location>
        <begin position="315"/>
        <end position="334"/>
    </location>
</feature>
<proteinExistence type="predicted"/>
<keyword evidence="2" id="KW-0732">Signal</keyword>
<feature type="transmembrane region" description="Helical" evidence="1">
    <location>
        <begin position="174"/>
        <end position="198"/>
    </location>
</feature>
<evidence type="ECO:0000256" key="2">
    <source>
        <dbReference type="SAM" id="SignalP"/>
    </source>
</evidence>
<keyword evidence="4" id="KW-1185">Reference proteome</keyword>
<feature type="transmembrane region" description="Helical" evidence="1">
    <location>
        <begin position="280"/>
        <end position="303"/>
    </location>
</feature>
<feature type="transmembrane region" description="Helical" evidence="1">
    <location>
        <begin position="218"/>
        <end position="239"/>
    </location>
</feature>
<feature type="signal peptide" evidence="2">
    <location>
        <begin position="1"/>
        <end position="24"/>
    </location>
</feature>
<feature type="chain" id="PRO_5046027152" evidence="2">
    <location>
        <begin position="25"/>
        <end position="361"/>
    </location>
</feature>
<gene>
    <name evidence="3" type="ORF">PT974_05478</name>
</gene>
<dbReference type="EMBL" id="JAVFKD010000012">
    <property type="protein sequence ID" value="KAK5992081.1"/>
    <property type="molecule type" value="Genomic_DNA"/>
</dbReference>
<organism evidence="3 4">
    <name type="scientific">Cladobotryum mycophilum</name>
    <dbReference type="NCBI Taxonomy" id="491253"/>
    <lineage>
        <taxon>Eukaryota</taxon>
        <taxon>Fungi</taxon>
        <taxon>Dikarya</taxon>
        <taxon>Ascomycota</taxon>
        <taxon>Pezizomycotina</taxon>
        <taxon>Sordariomycetes</taxon>
        <taxon>Hypocreomycetidae</taxon>
        <taxon>Hypocreales</taxon>
        <taxon>Hypocreaceae</taxon>
        <taxon>Cladobotryum</taxon>
    </lineage>
</organism>
<reference evidence="3 4" key="1">
    <citation type="submission" date="2024-01" db="EMBL/GenBank/DDBJ databases">
        <title>Complete genome of Cladobotryum mycophilum ATHUM6906.</title>
        <authorList>
            <person name="Christinaki A.C."/>
            <person name="Myridakis A.I."/>
            <person name="Kouvelis V.N."/>
        </authorList>
    </citation>
    <scope>NUCLEOTIDE SEQUENCE [LARGE SCALE GENOMIC DNA]</scope>
    <source>
        <strain evidence="3 4">ATHUM6906</strain>
    </source>
</reference>
<keyword evidence="1" id="KW-0812">Transmembrane</keyword>
<sequence length="361" mass="40380">MPRFILSLPLLVAILAFLIPSVSASDRQFQHWYPEWGFIFDHFLHTNCSSEYNLFLNGKKNRTEWELTSHWLGAGSSAALVVPVVDCILDHSPEYVKTGMAGANVVLGLAPTILSTLGIGVDETALLSVIGKRPFLALCLSVGSPAVQQLRLFQYSKLTEVLDDRNGRFPSAFFSLHTEVIILVIEYLAVFASIANVASLGYQLGFNTVVTFAPHLTYLFLLWAFLGAIPHMVAAWGLYLRIDSDHGKGDGLIGGRLKRWATPWMMRGPVKFWIVKETPLYILLSFFLSLLTSCHVIFGTLVFSSTLFISVRDSIPIIARLLASVILCRIVLMYELSRLRHLWNTEYHLVDVDFMRKGEGG</sequence>
<keyword evidence="1" id="KW-0472">Membrane</keyword>
<keyword evidence="1" id="KW-1133">Transmembrane helix</keyword>
<evidence type="ECO:0000256" key="1">
    <source>
        <dbReference type="SAM" id="Phobius"/>
    </source>
</evidence>
<name>A0ABR0SIU6_9HYPO</name>
<accession>A0ABR0SIU6</accession>
<comment type="caution">
    <text evidence="3">The sequence shown here is derived from an EMBL/GenBank/DDBJ whole genome shotgun (WGS) entry which is preliminary data.</text>
</comment>
<evidence type="ECO:0000313" key="4">
    <source>
        <dbReference type="Proteomes" id="UP001338125"/>
    </source>
</evidence>